<evidence type="ECO:0000313" key="7">
    <source>
        <dbReference type="Proteomes" id="UP000757540"/>
    </source>
</evidence>
<proteinExistence type="predicted"/>
<feature type="compositionally biased region" description="Polar residues" evidence="4">
    <location>
        <begin position="15"/>
        <end position="25"/>
    </location>
</feature>
<feature type="region of interest" description="Disordered" evidence="4">
    <location>
        <begin position="1"/>
        <end position="25"/>
    </location>
</feature>
<dbReference type="EMBL" id="JABEZU010000001">
    <property type="protein sequence ID" value="NOV95676.1"/>
    <property type="molecule type" value="Genomic_DNA"/>
</dbReference>
<keyword evidence="3" id="KW-0804">Transcription</keyword>
<feature type="domain" description="HTH arsR-type" evidence="5">
    <location>
        <begin position="23"/>
        <end position="113"/>
    </location>
</feature>
<dbReference type="RefSeq" id="WP_171781951.1">
    <property type="nucleotide sequence ID" value="NZ_BAAAML010000002.1"/>
</dbReference>
<dbReference type="InterPro" id="IPR051081">
    <property type="entry name" value="HTH_MetalResp_TranReg"/>
</dbReference>
<dbReference type="Gene3D" id="1.10.10.10">
    <property type="entry name" value="Winged helix-like DNA-binding domain superfamily/Winged helix DNA-binding domain"/>
    <property type="match status" value="1"/>
</dbReference>
<dbReference type="Proteomes" id="UP000757540">
    <property type="component" value="Unassembled WGS sequence"/>
</dbReference>
<dbReference type="NCBIfam" id="NF033788">
    <property type="entry name" value="HTH_metalloreg"/>
    <property type="match status" value="1"/>
</dbReference>
<dbReference type="InterPro" id="IPR036390">
    <property type="entry name" value="WH_DNA-bd_sf"/>
</dbReference>
<dbReference type="SUPFAM" id="SSF46785">
    <property type="entry name" value="Winged helix' DNA-binding domain"/>
    <property type="match status" value="1"/>
</dbReference>
<evidence type="ECO:0000256" key="4">
    <source>
        <dbReference type="SAM" id="MobiDB-lite"/>
    </source>
</evidence>
<name>A0ABX1ZYY0_9MICO</name>
<organism evidence="6 7">
    <name type="scientific">Isoptericola halotolerans</name>
    <dbReference type="NCBI Taxonomy" id="300560"/>
    <lineage>
        <taxon>Bacteria</taxon>
        <taxon>Bacillati</taxon>
        <taxon>Actinomycetota</taxon>
        <taxon>Actinomycetes</taxon>
        <taxon>Micrococcales</taxon>
        <taxon>Promicromonosporaceae</taxon>
        <taxon>Isoptericola</taxon>
    </lineage>
</organism>
<feature type="compositionally biased region" description="Pro residues" evidence="4">
    <location>
        <begin position="1"/>
        <end position="11"/>
    </location>
</feature>
<dbReference type="Pfam" id="PF01022">
    <property type="entry name" value="HTH_5"/>
    <property type="match status" value="1"/>
</dbReference>
<evidence type="ECO:0000313" key="6">
    <source>
        <dbReference type="EMBL" id="NOV95676.1"/>
    </source>
</evidence>
<evidence type="ECO:0000256" key="2">
    <source>
        <dbReference type="ARBA" id="ARBA00023125"/>
    </source>
</evidence>
<evidence type="ECO:0000256" key="1">
    <source>
        <dbReference type="ARBA" id="ARBA00023015"/>
    </source>
</evidence>
<keyword evidence="2" id="KW-0238">DNA-binding</keyword>
<sequence length="113" mass="12199">MSPAQPAPSPRPSVESPSLRATLSRAQAESTASLLRVVSDPTRLQILSLIRSSPEGASRVADLTRELGLRQPTVSHHLKVMAEAGVLTRRPAGREVWYGIEPARLDAIGDLLR</sequence>
<evidence type="ECO:0000256" key="3">
    <source>
        <dbReference type="ARBA" id="ARBA00023163"/>
    </source>
</evidence>
<dbReference type="InterPro" id="IPR036388">
    <property type="entry name" value="WH-like_DNA-bd_sf"/>
</dbReference>
<dbReference type="PANTHER" id="PTHR33154:SF18">
    <property type="entry name" value="ARSENICAL RESISTANCE OPERON REPRESSOR"/>
    <property type="match status" value="1"/>
</dbReference>
<dbReference type="PANTHER" id="PTHR33154">
    <property type="entry name" value="TRANSCRIPTIONAL REGULATOR, ARSR FAMILY"/>
    <property type="match status" value="1"/>
</dbReference>
<dbReference type="InterPro" id="IPR001845">
    <property type="entry name" value="HTH_ArsR_DNA-bd_dom"/>
</dbReference>
<gene>
    <name evidence="6" type="ORF">HDG69_000229</name>
</gene>
<accession>A0ABX1ZYY0</accession>
<protein>
    <submittedName>
        <fullName evidence="6">ArsR family transcriptional regulator</fullName>
    </submittedName>
</protein>
<dbReference type="CDD" id="cd00090">
    <property type="entry name" value="HTH_ARSR"/>
    <property type="match status" value="1"/>
</dbReference>
<dbReference type="SMART" id="SM00418">
    <property type="entry name" value="HTH_ARSR"/>
    <property type="match status" value="1"/>
</dbReference>
<keyword evidence="7" id="KW-1185">Reference proteome</keyword>
<dbReference type="InterPro" id="IPR011991">
    <property type="entry name" value="ArsR-like_HTH"/>
</dbReference>
<keyword evidence="1" id="KW-0805">Transcription regulation</keyword>
<evidence type="ECO:0000259" key="5">
    <source>
        <dbReference type="PROSITE" id="PS50987"/>
    </source>
</evidence>
<reference evidence="6 7" key="1">
    <citation type="submission" date="2020-05" db="EMBL/GenBank/DDBJ databases">
        <title>Genomic Encyclopedia of Type Strains, Phase III (KMG-III): the genomes of soil and plant-associated and newly described type strains.</title>
        <authorList>
            <person name="Whitman W."/>
        </authorList>
    </citation>
    <scope>NUCLEOTIDE SEQUENCE [LARGE SCALE GENOMIC DNA]</scope>
    <source>
        <strain evidence="6 7">KCTC 19046</strain>
    </source>
</reference>
<comment type="caution">
    <text evidence="6">The sequence shown here is derived from an EMBL/GenBank/DDBJ whole genome shotgun (WGS) entry which is preliminary data.</text>
</comment>
<dbReference type="PRINTS" id="PR00778">
    <property type="entry name" value="HTHARSR"/>
</dbReference>
<dbReference type="PROSITE" id="PS50987">
    <property type="entry name" value="HTH_ARSR_2"/>
    <property type="match status" value="1"/>
</dbReference>